<evidence type="ECO:0000256" key="4">
    <source>
        <dbReference type="ARBA" id="ARBA00022723"/>
    </source>
</evidence>
<dbReference type="PANTHER" id="PTHR43749:SF2">
    <property type="entry name" value="RNA-SPLICING LIGASE RTCB"/>
    <property type="match status" value="1"/>
</dbReference>
<evidence type="ECO:0000256" key="7">
    <source>
        <dbReference type="ARBA" id="ARBA00023134"/>
    </source>
</evidence>
<evidence type="ECO:0000256" key="5">
    <source>
        <dbReference type="ARBA" id="ARBA00022741"/>
    </source>
</evidence>
<evidence type="ECO:0000313" key="11">
    <source>
        <dbReference type="Proteomes" id="UP000639010"/>
    </source>
</evidence>
<protein>
    <recommendedName>
        <fullName evidence="2">3'-phosphate/5'-hydroxy nucleic acid ligase</fullName>
        <ecNumber evidence="2">6.5.1.8</ecNumber>
    </recommendedName>
</protein>
<keyword evidence="5" id="KW-0547">Nucleotide-binding</keyword>
<keyword evidence="7" id="KW-0342">GTP-binding</keyword>
<keyword evidence="3 10" id="KW-0436">Ligase</keyword>
<comment type="cofactor">
    <cofactor evidence="1">
        <name>Mn(2+)</name>
        <dbReference type="ChEBI" id="CHEBI:29035"/>
    </cofactor>
</comment>
<sequence length="372" mass="40786">MNITTEKPYRIYAEVLEQEALLQFESAMNQPFTIRGALMPDAHTGYSLPIGAVVATEGVIVPAWVGYDIGCGMCALPTNHSADEIRAQGREIFERIYKAVPVGFAHNTKETAWPEADGLPCSNQMQEIFARNGLKQLGSLGGGNHFVEIGEDETGKVWLVLHSGSRGIGHATASHYMRLASEGNKAKEGHFALSVSSEAGKNYIDDLAFCLEFALANRREMMRRILDIIDSVVPGVSPADWSQLINRNHNHAELKDGMWIHRKGATHAEAGMLGVIPGNMRDGSFIVRGKGNPEALWSSSHGAGRVLGRKQAKNTLDVQQFAETMNGVIAKVSKDTLDESPFAYKSIFEVMRQQENMVETVARVRPIINIKG</sequence>
<keyword evidence="6" id="KW-0692">RNA repair</keyword>
<dbReference type="EMBL" id="JADBGG010000028">
    <property type="protein sequence ID" value="MBE1426549.1"/>
    <property type="molecule type" value="Genomic_DNA"/>
</dbReference>
<dbReference type="GO" id="GO:0003972">
    <property type="term" value="F:RNA ligase (ATP) activity"/>
    <property type="evidence" value="ECO:0007669"/>
    <property type="project" value="UniProtKB-EC"/>
</dbReference>
<dbReference type="PANTHER" id="PTHR43749">
    <property type="entry name" value="RNA-SPLICING LIGASE RTCB"/>
    <property type="match status" value="1"/>
</dbReference>
<accession>A0ABR9H764</accession>
<dbReference type="Gene3D" id="3.90.1860.10">
    <property type="entry name" value="tRNA-splicing ligase RtcB"/>
    <property type="match status" value="1"/>
</dbReference>
<dbReference type="SUPFAM" id="SSF103365">
    <property type="entry name" value="Hypothetical protein PH1602"/>
    <property type="match status" value="1"/>
</dbReference>
<keyword evidence="8" id="KW-0464">Manganese</keyword>
<keyword evidence="4" id="KW-0479">Metal-binding</keyword>
<dbReference type="RefSeq" id="WP_192624512.1">
    <property type="nucleotide sequence ID" value="NZ_JADBGG010000028.1"/>
</dbReference>
<evidence type="ECO:0000256" key="6">
    <source>
        <dbReference type="ARBA" id="ARBA00022800"/>
    </source>
</evidence>
<comment type="catalytic activity">
    <reaction evidence="9">
        <text>a 3'-end 3'-phospho-ribonucleotide-RNA + a 5'-end dephospho-ribonucleoside-RNA + GTP = a ribonucleotidyl-ribonucleotide-RNA + GMP + diphosphate</text>
        <dbReference type="Rhea" id="RHEA:68076"/>
        <dbReference type="Rhea" id="RHEA-COMP:10463"/>
        <dbReference type="Rhea" id="RHEA-COMP:13936"/>
        <dbReference type="Rhea" id="RHEA-COMP:17355"/>
        <dbReference type="ChEBI" id="CHEBI:33019"/>
        <dbReference type="ChEBI" id="CHEBI:37565"/>
        <dbReference type="ChEBI" id="CHEBI:58115"/>
        <dbReference type="ChEBI" id="CHEBI:83062"/>
        <dbReference type="ChEBI" id="CHEBI:138284"/>
        <dbReference type="ChEBI" id="CHEBI:173118"/>
        <dbReference type="EC" id="6.5.1.8"/>
    </reaction>
</comment>
<evidence type="ECO:0000256" key="1">
    <source>
        <dbReference type="ARBA" id="ARBA00001936"/>
    </source>
</evidence>
<evidence type="ECO:0000256" key="9">
    <source>
        <dbReference type="ARBA" id="ARBA00047746"/>
    </source>
</evidence>
<dbReference type="InterPro" id="IPR001233">
    <property type="entry name" value="RtcB"/>
</dbReference>
<keyword evidence="11" id="KW-1185">Reference proteome</keyword>
<dbReference type="InterPro" id="IPR036025">
    <property type="entry name" value="RtcB-like_sf"/>
</dbReference>
<dbReference type="InterPro" id="IPR052915">
    <property type="entry name" value="RtcB-like"/>
</dbReference>
<proteinExistence type="predicted"/>
<dbReference type="EC" id="6.5.1.8" evidence="2"/>
<evidence type="ECO:0000256" key="2">
    <source>
        <dbReference type="ARBA" id="ARBA00012726"/>
    </source>
</evidence>
<gene>
    <name evidence="10" type="ORF">H4684_003215</name>
</gene>
<dbReference type="Proteomes" id="UP000639010">
    <property type="component" value="Unassembled WGS sequence"/>
</dbReference>
<dbReference type="Pfam" id="PF01139">
    <property type="entry name" value="RtcB"/>
    <property type="match status" value="2"/>
</dbReference>
<organism evidence="10 11">
    <name type="scientific">Desulfomicrobium macestii</name>
    <dbReference type="NCBI Taxonomy" id="90731"/>
    <lineage>
        <taxon>Bacteria</taxon>
        <taxon>Pseudomonadati</taxon>
        <taxon>Thermodesulfobacteriota</taxon>
        <taxon>Desulfovibrionia</taxon>
        <taxon>Desulfovibrionales</taxon>
        <taxon>Desulfomicrobiaceae</taxon>
        <taxon>Desulfomicrobium</taxon>
    </lineage>
</organism>
<comment type="caution">
    <text evidence="10">The sequence shown here is derived from an EMBL/GenBank/DDBJ whole genome shotgun (WGS) entry which is preliminary data.</text>
</comment>
<reference evidence="10 11" key="1">
    <citation type="submission" date="2020-10" db="EMBL/GenBank/DDBJ databases">
        <title>Genomic Encyclopedia of Type Strains, Phase IV (KMG-IV): sequencing the most valuable type-strain genomes for metagenomic binning, comparative biology and taxonomic classification.</title>
        <authorList>
            <person name="Goeker M."/>
        </authorList>
    </citation>
    <scope>NUCLEOTIDE SEQUENCE [LARGE SCALE GENOMIC DNA]</scope>
    <source>
        <strain evidence="10 11">DSM 4194</strain>
    </source>
</reference>
<evidence type="ECO:0000313" key="10">
    <source>
        <dbReference type="EMBL" id="MBE1426549.1"/>
    </source>
</evidence>
<evidence type="ECO:0000256" key="3">
    <source>
        <dbReference type="ARBA" id="ARBA00022598"/>
    </source>
</evidence>
<evidence type="ECO:0000256" key="8">
    <source>
        <dbReference type="ARBA" id="ARBA00023211"/>
    </source>
</evidence>
<name>A0ABR9H764_9BACT</name>